<evidence type="ECO:0000256" key="2">
    <source>
        <dbReference type="ARBA" id="ARBA00023002"/>
    </source>
</evidence>
<dbReference type="PATRIC" id="fig|1656095.3.peg.2912"/>
<dbReference type="AlphaFoldDB" id="A0A0J8VRA9"/>
<dbReference type="OrthoDB" id="9786435at2"/>
<comment type="caution">
    <text evidence="3">The sequence shown here is derived from an EMBL/GenBank/DDBJ whole genome shotgun (WGS) entry which is preliminary data.</text>
</comment>
<sequence length="248" mass="25985">MTDYAGLKNKVAIVTGAAGDIGKATVNLLISHEAKILALDIDPAVHSLAQGERIITQVCDVSREQDVVSAVARARSAFGQVDMLINNAGITLNKPATETAVEEWDRIMAVNARGYFLFCKEALKAMQPRQQGAIVNVASIVSVVGMKTTAAYSASKGAIAQLTRVLALEAAEQGIRVNAVAPGVVETDMLSGIVEDSRATLASYGHAHPLGRVAQPQEIAEAIVWLASPKASFVTGTVLMADGGYTAQ</sequence>
<dbReference type="InterPro" id="IPR036291">
    <property type="entry name" value="NAD(P)-bd_dom_sf"/>
</dbReference>
<dbReference type="STRING" id="1121863.GCA_000621185_04164"/>
<name>A0A0J8VRA9_9ENTR</name>
<protein>
    <submittedName>
        <fullName evidence="3">Short-chain dehydrogenase</fullName>
    </submittedName>
</protein>
<dbReference type="GO" id="GO:0016491">
    <property type="term" value="F:oxidoreductase activity"/>
    <property type="evidence" value="ECO:0007669"/>
    <property type="project" value="UniProtKB-KW"/>
</dbReference>
<dbReference type="NCBIfam" id="NF005559">
    <property type="entry name" value="PRK07231.1"/>
    <property type="match status" value="1"/>
</dbReference>
<organism evidence="3 4">
    <name type="scientific">Franconibacter pulveris</name>
    <dbReference type="NCBI Taxonomy" id="435910"/>
    <lineage>
        <taxon>Bacteria</taxon>
        <taxon>Pseudomonadati</taxon>
        <taxon>Pseudomonadota</taxon>
        <taxon>Gammaproteobacteria</taxon>
        <taxon>Enterobacterales</taxon>
        <taxon>Enterobacteriaceae</taxon>
        <taxon>Franconibacter</taxon>
    </lineage>
</organism>
<dbReference type="Gene3D" id="3.40.50.720">
    <property type="entry name" value="NAD(P)-binding Rossmann-like Domain"/>
    <property type="match status" value="1"/>
</dbReference>
<dbReference type="InterPro" id="IPR002347">
    <property type="entry name" value="SDR_fam"/>
</dbReference>
<dbReference type="Proteomes" id="UP000037315">
    <property type="component" value="Unassembled WGS sequence"/>
</dbReference>
<comment type="similarity">
    <text evidence="1">Belongs to the short-chain dehydrogenases/reductases (SDR) family.</text>
</comment>
<dbReference type="SUPFAM" id="SSF51735">
    <property type="entry name" value="NAD(P)-binding Rossmann-fold domains"/>
    <property type="match status" value="1"/>
</dbReference>
<dbReference type="PROSITE" id="PS00061">
    <property type="entry name" value="ADH_SHORT"/>
    <property type="match status" value="1"/>
</dbReference>
<dbReference type="FunFam" id="3.40.50.720:FF:000084">
    <property type="entry name" value="Short-chain dehydrogenase reductase"/>
    <property type="match status" value="1"/>
</dbReference>
<dbReference type="PRINTS" id="PR00081">
    <property type="entry name" value="GDHRDH"/>
</dbReference>
<dbReference type="EMBL" id="LFEJ01000004">
    <property type="protein sequence ID" value="KMV36023.1"/>
    <property type="molecule type" value="Genomic_DNA"/>
</dbReference>
<dbReference type="PANTHER" id="PTHR24321:SF8">
    <property type="entry name" value="ESTRADIOL 17-BETA-DEHYDROGENASE 8-RELATED"/>
    <property type="match status" value="1"/>
</dbReference>
<reference evidence="3 4" key="1">
    <citation type="submission" date="2015-06" db="EMBL/GenBank/DDBJ databases">
        <title>Genome sequencing of Cronobacter sp. strain DJ34 isolated from petroleum contaminated sludge of Duliajan Oil Fields, Assam, India.</title>
        <authorList>
            <person name="Pal S."/>
            <person name="Banerjee T.D."/>
            <person name="Roy A."/>
            <person name="Sar P."/>
            <person name="Kazy S.K."/>
        </authorList>
    </citation>
    <scope>NUCLEOTIDE SEQUENCE [LARGE SCALE GENOMIC DNA]</scope>
    <source>
        <strain evidence="3 4">DJ34</strain>
    </source>
</reference>
<dbReference type="PRINTS" id="PR00080">
    <property type="entry name" value="SDRFAMILY"/>
</dbReference>
<dbReference type="PANTHER" id="PTHR24321">
    <property type="entry name" value="DEHYDROGENASES, SHORT CHAIN"/>
    <property type="match status" value="1"/>
</dbReference>
<keyword evidence="4" id="KW-1185">Reference proteome</keyword>
<dbReference type="RefSeq" id="WP_048887396.1">
    <property type="nucleotide sequence ID" value="NZ_LFEJ01000004.1"/>
</dbReference>
<evidence type="ECO:0000313" key="4">
    <source>
        <dbReference type="Proteomes" id="UP000037315"/>
    </source>
</evidence>
<proteinExistence type="inferred from homology"/>
<accession>A0A0J8VRA9</accession>
<evidence type="ECO:0000256" key="1">
    <source>
        <dbReference type="ARBA" id="ARBA00006484"/>
    </source>
</evidence>
<keyword evidence="2" id="KW-0560">Oxidoreductase</keyword>
<dbReference type="Pfam" id="PF13561">
    <property type="entry name" value="adh_short_C2"/>
    <property type="match status" value="1"/>
</dbReference>
<gene>
    <name evidence="3" type="ORF">ACH50_04075</name>
</gene>
<dbReference type="CDD" id="cd05233">
    <property type="entry name" value="SDR_c"/>
    <property type="match status" value="1"/>
</dbReference>
<dbReference type="InterPro" id="IPR020904">
    <property type="entry name" value="Sc_DH/Rdtase_CS"/>
</dbReference>
<evidence type="ECO:0000313" key="3">
    <source>
        <dbReference type="EMBL" id="KMV36023.1"/>
    </source>
</evidence>